<accession>S3V0T7</accession>
<dbReference type="EMBL" id="AKWZ02000004">
    <property type="protein sequence ID" value="EPG75048.1"/>
    <property type="molecule type" value="Genomic_DNA"/>
</dbReference>
<organism evidence="1 2">
    <name type="scientific">Leptospira fainei serovar Hurstbridge str. BUT 6</name>
    <dbReference type="NCBI Taxonomy" id="1193011"/>
    <lineage>
        <taxon>Bacteria</taxon>
        <taxon>Pseudomonadati</taxon>
        <taxon>Spirochaetota</taxon>
        <taxon>Spirochaetia</taxon>
        <taxon>Leptospirales</taxon>
        <taxon>Leptospiraceae</taxon>
        <taxon>Leptospira</taxon>
    </lineage>
</organism>
<evidence type="ECO:0000313" key="1">
    <source>
        <dbReference type="EMBL" id="EPG75048.1"/>
    </source>
</evidence>
<dbReference type="Proteomes" id="UP000014540">
    <property type="component" value="Unassembled WGS sequence"/>
</dbReference>
<reference evidence="1" key="1">
    <citation type="submission" date="2013-04" db="EMBL/GenBank/DDBJ databases">
        <authorList>
            <person name="Harkins D.M."/>
            <person name="Durkin A.S."/>
            <person name="Selengut J.D."/>
            <person name="Sanka R."/>
            <person name="DePew J."/>
            <person name="Purushe J."/>
            <person name="Ahmed A."/>
            <person name="van der Linden H."/>
            <person name="Goris M.G.A."/>
            <person name="Hartskeerl R.A."/>
            <person name="Vinetz J.M."/>
            <person name="Sutton G.G."/>
            <person name="Nelson W.C."/>
            <person name="Fouts D.E."/>
        </authorList>
    </citation>
    <scope>NUCLEOTIDE SEQUENCE [LARGE SCALE GENOMIC DNA]</scope>
    <source>
        <strain evidence="1">BUT 6</strain>
    </source>
</reference>
<sequence length="510" mass="58278">MFYLEQLFYKKGNGMMLFSAKLNRNDKRNKAYRYYLLLFLLLITGSLSATFSLREIPDTIGPDGRNISRQFFQFLKIAALKNKYDGRAVEFHKYLDRSLERFELKNLYNSEFMQKDNGTHFVTYKGKFAQDGYRVSLEPIRMKEVPIAQFGDFSAEFAMKHNSSPNYGGNSYSGNLDILTHLGPFTHKHGINAMDSGLKFLDAHNLGSINAPATGFFRKIKDPEARKVLDDFAASFPALAKFMNYYFGLNSLVKVGKEGKVQGITEFSFDGNVEQTLTHDFTDLGDYLDDIKYLGWIRAKLTNLQGKTLFEFAIESKKAEMKLRFFTKDGKVVPFDGKGNFYPQDSFSLASLTEFPFLVKAALEANLYGLLLENDDIQLLGRFSNTANSGVLNLKLTKIEKFEVSGAFAYLAPSWAINLFIPGNLQSIIHEFTETLVKANGGKGSYFVLRWDRENSRTLMRTHIESEFLDNFFIRFGLKIWNHKVLPDEDARDDIRKVFGKIMDLVIQSI</sequence>
<dbReference type="AlphaFoldDB" id="S3V0T7"/>
<name>S3V0T7_9LEPT</name>
<keyword evidence="2" id="KW-1185">Reference proteome</keyword>
<evidence type="ECO:0000313" key="2">
    <source>
        <dbReference type="Proteomes" id="UP000014540"/>
    </source>
</evidence>
<proteinExistence type="predicted"/>
<comment type="caution">
    <text evidence="1">The sequence shown here is derived from an EMBL/GenBank/DDBJ whole genome shotgun (WGS) entry which is preliminary data.</text>
</comment>
<protein>
    <submittedName>
        <fullName evidence="1">Uncharacterized protein</fullName>
    </submittedName>
</protein>
<gene>
    <name evidence="1" type="ORF">LEP1GSC058_0127</name>
</gene>